<keyword evidence="1" id="KW-0175">Coiled coil</keyword>
<feature type="compositionally biased region" description="Basic residues" evidence="2">
    <location>
        <begin position="482"/>
        <end position="497"/>
    </location>
</feature>
<comment type="caution">
    <text evidence="4">The sequence shown here is derived from an EMBL/GenBank/DDBJ whole genome shotgun (WGS) entry which is preliminary data.</text>
</comment>
<dbReference type="AlphaFoldDB" id="A0A6L2MKW6"/>
<dbReference type="GO" id="GO:0003676">
    <property type="term" value="F:nucleic acid binding"/>
    <property type="evidence" value="ECO:0007669"/>
    <property type="project" value="InterPro"/>
</dbReference>
<dbReference type="SUPFAM" id="SSF53098">
    <property type="entry name" value="Ribonuclease H-like"/>
    <property type="match status" value="1"/>
</dbReference>
<organism evidence="4">
    <name type="scientific">Tanacetum cinerariifolium</name>
    <name type="common">Dalmatian daisy</name>
    <name type="synonym">Chrysanthemum cinerariifolium</name>
    <dbReference type="NCBI Taxonomy" id="118510"/>
    <lineage>
        <taxon>Eukaryota</taxon>
        <taxon>Viridiplantae</taxon>
        <taxon>Streptophyta</taxon>
        <taxon>Embryophyta</taxon>
        <taxon>Tracheophyta</taxon>
        <taxon>Spermatophyta</taxon>
        <taxon>Magnoliopsida</taxon>
        <taxon>eudicotyledons</taxon>
        <taxon>Gunneridae</taxon>
        <taxon>Pentapetalae</taxon>
        <taxon>asterids</taxon>
        <taxon>campanulids</taxon>
        <taxon>Asterales</taxon>
        <taxon>Asteraceae</taxon>
        <taxon>Asteroideae</taxon>
        <taxon>Anthemideae</taxon>
        <taxon>Anthemidinae</taxon>
        <taxon>Tanacetum</taxon>
    </lineage>
</organism>
<dbReference type="Gene3D" id="3.30.420.10">
    <property type="entry name" value="Ribonuclease H-like superfamily/Ribonuclease H"/>
    <property type="match status" value="1"/>
</dbReference>
<feature type="region of interest" description="Disordered" evidence="2">
    <location>
        <begin position="478"/>
        <end position="497"/>
    </location>
</feature>
<name>A0A6L2MKW6_TANCI</name>
<gene>
    <name evidence="4" type="ORF">Tci_045370</name>
</gene>
<protein>
    <recommendedName>
        <fullName evidence="3">Integrase catalytic domain-containing protein</fullName>
    </recommendedName>
</protein>
<reference evidence="4" key="1">
    <citation type="journal article" date="2019" name="Sci. Rep.">
        <title>Draft genome of Tanacetum cinerariifolium, the natural source of mosquito coil.</title>
        <authorList>
            <person name="Yamashiro T."/>
            <person name="Shiraishi A."/>
            <person name="Satake H."/>
            <person name="Nakayama K."/>
        </authorList>
    </citation>
    <scope>NUCLEOTIDE SEQUENCE</scope>
</reference>
<proteinExistence type="predicted"/>
<dbReference type="PROSITE" id="PS50994">
    <property type="entry name" value="INTEGRASE"/>
    <property type="match status" value="1"/>
</dbReference>
<feature type="compositionally biased region" description="Low complexity" evidence="2">
    <location>
        <begin position="822"/>
        <end position="838"/>
    </location>
</feature>
<evidence type="ECO:0000256" key="2">
    <source>
        <dbReference type="SAM" id="MobiDB-lite"/>
    </source>
</evidence>
<dbReference type="PANTHER" id="PTHR42648:SF32">
    <property type="entry name" value="RIBONUCLEASE H-LIKE DOMAIN, GAG-PRE-INTEGRASE DOMAIN PROTEIN-RELATED"/>
    <property type="match status" value="1"/>
</dbReference>
<evidence type="ECO:0000259" key="3">
    <source>
        <dbReference type="PROSITE" id="PS50994"/>
    </source>
</evidence>
<dbReference type="PANTHER" id="PTHR42648">
    <property type="entry name" value="TRANSPOSASE, PUTATIVE-RELATED"/>
    <property type="match status" value="1"/>
</dbReference>
<evidence type="ECO:0000313" key="4">
    <source>
        <dbReference type="EMBL" id="GEU73392.1"/>
    </source>
</evidence>
<feature type="domain" description="Integrase catalytic" evidence="3">
    <location>
        <begin position="594"/>
        <end position="777"/>
    </location>
</feature>
<evidence type="ECO:0000256" key="1">
    <source>
        <dbReference type="SAM" id="Coils"/>
    </source>
</evidence>
<dbReference type="InterPro" id="IPR001584">
    <property type="entry name" value="Integrase_cat-core"/>
</dbReference>
<feature type="region of interest" description="Disordered" evidence="2">
    <location>
        <begin position="819"/>
        <end position="853"/>
    </location>
</feature>
<dbReference type="InterPro" id="IPR036397">
    <property type="entry name" value="RNaseH_sf"/>
</dbReference>
<dbReference type="InterPro" id="IPR039537">
    <property type="entry name" value="Retrotran_Ty1/copia-like"/>
</dbReference>
<dbReference type="InterPro" id="IPR025724">
    <property type="entry name" value="GAG-pre-integrase_dom"/>
</dbReference>
<dbReference type="InterPro" id="IPR012337">
    <property type="entry name" value="RNaseH-like_sf"/>
</dbReference>
<sequence>MANLYEDIQCVSSDTCPPMLDRSDFESWQQRICLYCLGKENGENILQSIDEGPIKMGKFRETLSEGAEGALHLGLERDRVDADLKPEEKERYKANICATNNLLQGSELTKDERKSQLYDDFEHFRQNKGETIHEYYDMFTMFINDMRNIKMTMPKMQLNLKFVNNMLPEWGRFVTVVKLNRGLKTSNYDQMYAYLKQNEAHANENKMMLERYNQHAIDPLAFYVKDNVVQVVQSNVSSMPNDALMMIINDMHEHNVQCVSTIEQNKVVNESLTDELARYKEQVTIYEKGQEDTLEIAEITRKKMLEKMKSPLKNLLIENEDLIADCLSNELMYSVMNDVNNVSEFSKFHDAYTVGQARCLELEAKISKLKHKIEKDDHSEMIKHFSNLEELLEYVIGTCLKEFSKRDKKVTTTPLNRKKQVTFKEPCDTSNNNTQTHVEQQKLQQTNVPVIPSTRVISSTEASGSKLRSNTKKNRYLPAKSDKKKKIEAHPRNNKSKLKQENHVVQIVLWYLDSGCSKNITGNHSRLKNFMKQFIGIVRFGNDHFGPIIGQFCDSDLEVAFRKHSCYVRDVDGVELLQGSRGSNLYTISVEDMIKSSPICLLSKASKNKSWLWHCELNHLNFSTINDLARKDLVRGLPRLKFEKDHICSACQLGKSKKYTHKPKYENIILEALHTLYMDLYIRTDNGIEFVNQVLTEFYESVGISHQKSVSRTPKQNGVVERQNRTLVEATRTMLIFSNALIFLWIEDVATMCYTQNRSLIHTRHNKTLYELVHDKKLDLTFIYIFGALCYPTNDNEDLVKLKAKADIGFFVGYAPNRKDAPSTSHSPSSSNVQPSISHQGVAAGPPFKDNPFAHDDNDPFENVFAPEPSFKESSSGDVSTADSNQIALKWIYKVKLDEYGDVLKNKAQLVAKGYRQEEGIDFEESYRLHGSRLTESSLQMTLAKT</sequence>
<dbReference type="EMBL" id="BKCJ010006680">
    <property type="protein sequence ID" value="GEU73392.1"/>
    <property type="molecule type" value="Genomic_DNA"/>
</dbReference>
<accession>A0A6L2MKW6</accession>
<dbReference type="GO" id="GO:0015074">
    <property type="term" value="P:DNA integration"/>
    <property type="evidence" value="ECO:0007669"/>
    <property type="project" value="InterPro"/>
</dbReference>
<dbReference type="Pfam" id="PF13976">
    <property type="entry name" value="gag_pre-integrs"/>
    <property type="match status" value="1"/>
</dbReference>
<feature type="coiled-coil region" evidence="1">
    <location>
        <begin position="262"/>
        <end position="289"/>
    </location>
</feature>